<keyword evidence="1" id="KW-0472">Membrane</keyword>
<dbReference type="InterPro" id="IPR019681">
    <property type="entry name" value="DUF2530"/>
</dbReference>
<keyword evidence="1" id="KW-0812">Transmembrane</keyword>
<proteinExistence type="predicted"/>
<organism evidence="2 3">
    <name type="scientific">Saccharomonospora glauca K62</name>
    <dbReference type="NCBI Taxonomy" id="928724"/>
    <lineage>
        <taxon>Bacteria</taxon>
        <taxon>Bacillati</taxon>
        <taxon>Actinomycetota</taxon>
        <taxon>Actinomycetes</taxon>
        <taxon>Pseudonocardiales</taxon>
        <taxon>Pseudonocardiaceae</taxon>
        <taxon>Saccharomonospora</taxon>
    </lineage>
</organism>
<reference evidence="3" key="2">
    <citation type="submission" date="2012-01" db="EMBL/GenBank/DDBJ databases">
        <title>Noncontiguous Finished sequence of chromosome of Saccharomonospora glauca K62.</title>
        <authorList>
            <consortium name="US DOE Joint Genome Institute"/>
            <person name="Lucas S."/>
            <person name="Han J."/>
            <person name="Lapidus A."/>
            <person name="Cheng J.-F."/>
            <person name="Goodwin L."/>
            <person name="Pitluck S."/>
            <person name="Peters L."/>
            <person name="Mikhailova N."/>
            <person name="Held B."/>
            <person name="Detter J.C."/>
            <person name="Han C."/>
            <person name="Tapia R."/>
            <person name="Land M."/>
            <person name="Hauser L."/>
            <person name="Kyrpides N."/>
            <person name="Ivanova N."/>
            <person name="Pagani I."/>
            <person name="Brambilla E.-M."/>
            <person name="Klenk H.-P."/>
            <person name="Woyke T."/>
        </authorList>
    </citation>
    <scope>NUCLEOTIDE SEQUENCE [LARGE SCALE GENOMIC DNA]</scope>
    <source>
        <strain evidence="3">K62</strain>
    </source>
</reference>
<dbReference type="Proteomes" id="UP000005087">
    <property type="component" value="Chromosome"/>
</dbReference>
<evidence type="ECO:0000256" key="1">
    <source>
        <dbReference type="SAM" id="Phobius"/>
    </source>
</evidence>
<keyword evidence="1" id="KW-1133">Transmembrane helix</keyword>
<gene>
    <name evidence="2" type="ORF">SacglDRAFT_03765</name>
</gene>
<dbReference type="EMBL" id="CM001484">
    <property type="protein sequence ID" value="EIF00613.1"/>
    <property type="molecule type" value="Genomic_DNA"/>
</dbReference>
<reference evidence="2 3" key="1">
    <citation type="submission" date="2011-09" db="EMBL/GenBank/DDBJ databases">
        <authorList>
            <consortium name="US DOE Joint Genome Institute (JGI-PGF)"/>
            <person name="Lucas S."/>
            <person name="Han J."/>
            <person name="Lapidus A."/>
            <person name="Cheng J.-F."/>
            <person name="Goodwin L."/>
            <person name="Pitluck S."/>
            <person name="Peters L."/>
            <person name="Land M.L."/>
            <person name="Hauser L."/>
            <person name="Brambilla E."/>
            <person name="Klenk H.-P."/>
            <person name="Woyke T.J."/>
        </authorList>
    </citation>
    <scope>NUCLEOTIDE SEQUENCE [LARGE SCALE GENOMIC DNA]</scope>
    <source>
        <strain evidence="2 3">K62</strain>
    </source>
</reference>
<evidence type="ECO:0008006" key="4">
    <source>
        <dbReference type="Google" id="ProtNLM"/>
    </source>
</evidence>
<accession>H1JGK7</accession>
<feature type="transmembrane region" description="Helical" evidence="1">
    <location>
        <begin position="5"/>
        <end position="24"/>
    </location>
</feature>
<dbReference type="AlphaFoldDB" id="H1JGK7"/>
<evidence type="ECO:0000313" key="2">
    <source>
        <dbReference type="EMBL" id="EIF00613.1"/>
    </source>
</evidence>
<feature type="transmembrane region" description="Helical" evidence="1">
    <location>
        <begin position="30"/>
        <end position="51"/>
    </location>
</feature>
<evidence type="ECO:0000313" key="3">
    <source>
        <dbReference type="Proteomes" id="UP000005087"/>
    </source>
</evidence>
<name>H1JGK7_9PSEU</name>
<dbReference type="HOGENOM" id="CLU_150710_3_1_11"/>
<dbReference type="Pfam" id="PF10745">
    <property type="entry name" value="DUF2530"/>
    <property type="match status" value="1"/>
</dbReference>
<protein>
    <recommendedName>
        <fullName evidence="4">DUF2530 domain-containing protein</fullName>
    </recommendedName>
</protein>
<dbReference type="eggNOG" id="ENOG5033IM2">
    <property type="taxonomic scope" value="Bacteria"/>
</dbReference>
<sequence length="67" mass="7296">MVSLWIPVIAGTILWLVAFVVLLICGVRGVWLWTTLAGGGLGLVGMGIMVWQRAASRRGSRFAQRNL</sequence>
<keyword evidence="3" id="KW-1185">Reference proteome</keyword>